<evidence type="ECO:0000256" key="1">
    <source>
        <dbReference type="SAM" id="Phobius"/>
    </source>
</evidence>
<accession>A0A1F4W091</accession>
<dbReference type="AlphaFoldDB" id="A0A1F4W091"/>
<feature type="transmembrane region" description="Helical" evidence="1">
    <location>
        <begin position="151"/>
        <end position="169"/>
    </location>
</feature>
<gene>
    <name evidence="2" type="ORF">A2399_02030</name>
</gene>
<feature type="transmembrane region" description="Helical" evidence="1">
    <location>
        <begin position="369"/>
        <end position="385"/>
    </location>
</feature>
<dbReference type="EMBL" id="MEVV01000019">
    <property type="protein sequence ID" value="OGC62770.1"/>
    <property type="molecule type" value="Genomic_DNA"/>
</dbReference>
<keyword evidence="1" id="KW-0812">Transmembrane</keyword>
<sequence>MFLPEQLKMKSKKELLSKIVNGRYFTGIAVSLFLFLLLLPLSLKIDFMQNDDWVYYGMVENFMKLDFRLDPLSAPTFYTQGILGTLFAGIFGLQSLPILTLIISVLCFFVFYIILLRHFNLGRFESVLVSLLLFFNPLFIYSVWGFMTENYFLLFMLLSILFYLESVNVPSRKNLFLYVVFIFLALNIRQVALVLPLSGFVYSLFKRNVRPLLLNLGVLVGLGVYYVFIFPLTAEMSEKSLQFHHLQSSPYVYSLIYGSFILATALLLPLLLPIFKEKKKLKWALFLGLAVVAYILLNRYFQPSKVSWGEFPYFENTLERKGFYPRGVLGTKYYFKYMFDLYRHWDSAAKIVLSLFVAYAVLKIKKINGLWAVFTIIYMGVMTVTETYYDRYLLILIPVLIFIILGVNGFGKVNKFLSVSFLAFLIFYNYQFSMDFILVNKYIWNKSEELVVKYDKEPRRVQGTNAWKLKYLNERRNYVFDFTYDSSEINKSYRDLYTTEEGKKIEFPGSLWVKPYIYLYQKID</sequence>
<evidence type="ECO:0000313" key="2">
    <source>
        <dbReference type="EMBL" id="OGC62770.1"/>
    </source>
</evidence>
<feature type="transmembrane region" description="Helical" evidence="1">
    <location>
        <begin position="72"/>
        <end position="91"/>
    </location>
</feature>
<feature type="transmembrane region" description="Helical" evidence="1">
    <location>
        <begin position="212"/>
        <end position="231"/>
    </location>
</feature>
<feature type="transmembrane region" description="Helical" evidence="1">
    <location>
        <begin position="127"/>
        <end position="144"/>
    </location>
</feature>
<feature type="transmembrane region" description="Helical" evidence="1">
    <location>
        <begin position="283"/>
        <end position="301"/>
    </location>
</feature>
<feature type="transmembrane region" description="Helical" evidence="1">
    <location>
        <begin position="21"/>
        <end position="43"/>
    </location>
</feature>
<keyword evidence="1" id="KW-1133">Transmembrane helix</keyword>
<reference evidence="2 3" key="1">
    <citation type="journal article" date="2016" name="Nat. Commun.">
        <title>Thousands of microbial genomes shed light on interconnected biogeochemical processes in an aquifer system.</title>
        <authorList>
            <person name="Anantharaman K."/>
            <person name="Brown C.T."/>
            <person name="Hug L.A."/>
            <person name="Sharon I."/>
            <person name="Castelle C.J."/>
            <person name="Probst A.J."/>
            <person name="Thomas B.C."/>
            <person name="Singh A."/>
            <person name="Wilkins M.J."/>
            <person name="Karaoz U."/>
            <person name="Brodie E.L."/>
            <person name="Williams K.H."/>
            <person name="Hubbard S.S."/>
            <person name="Banfield J.F."/>
        </authorList>
    </citation>
    <scope>NUCLEOTIDE SEQUENCE [LARGE SCALE GENOMIC DNA]</scope>
</reference>
<feature type="transmembrane region" description="Helical" evidence="1">
    <location>
        <begin position="175"/>
        <end position="205"/>
    </location>
</feature>
<feature type="transmembrane region" description="Helical" evidence="1">
    <location>
        <begin position="342"/>
        <end position="362"/>
    </location>
</feature>
<keyword evidence="1" id="KW-0472">Membrane</keyword>
<feature type="transmembrane region" description="Helical" evidence="1">
    <location>
        <begin position="391"/>
        <end position="410"/>
    </location>
</feature>
<proteinExistence type="predicted"/>
<protein>
    <recommendedName>
        <fullName evidence="4">Glycosyltransferase RgtA/B/C/D-like domain-containing protein</fullName>
    </recommendedName>
</protein>
<organism evidence="2 3">
    <name type="scientific">candidate division WWE3 bacterium RIFOXYB1_FULL_42_27</name>
    <dbReference type="NCBI Taxonomy" id="1802638"/>
    <lineage>
        <taxon>Bacteria</taxon>
        <taxon>Katanobacteria</taxon>
    </lineage>
</organism>
<feature type="transmembrane region" description="Helical" evidence="1">
    <location>
        <begin position="417"/>
        <end position="439"/>
    </location>
</feature>
<name>A0A1F4W091_UNCKA</name>
<feature type="transmembrane region" description="Helical" evidence="1">
    <location>
        <begin position="98"/>
        <end position="115"/>
    </location>
</feature>
<evidence type="ECO:0008006" key="4">
    <source>
        <dbReference type="Google" id="ProtNLM"/>
    </source>
</evidence>
<dbReference type="Proteomes" id="UP000177955">
    <property type="component" value="Unassembled WGS sequence"/>
</dbReference>
<comment type="caution">
    <text evidence="2">The sequence shown here is derived from an EMBL/GenBank/DDBJ whole genome shotgun (WGS) entry which is preliminary data.</text>
</comment>
<feature type="transmembrane region" description="Helical" evidence="1">
    <location>
        <begin position="251"/>
        <end position="271"/>
    </location>
</feature>
<evidence type="ECO:0000313" key="3">
    <source>
        <dbReference type="Proteomes" id="UP000177955"/>
    </source>
</evidence>